<feature type="transmembrane region" description="Helical" evidence="6">
    <location>
        <begin position="183"/>
        <end position="202"/>
    </location>
</feature>
<comment type="caution">
    <text evidence="8">The sequence shown here is derived from an EMBL/GenBank/DDBJ whole genome shotgun (WGS) entry which is preliminary data.</text>
</comment>
<keyword evidence="3 6" id="KW-0812">Transmembrane</keyword>
<dbReference type="PANTHER" id="PTHR16172">
    <property type="entry name" value="MAJOR FACILITATOR SUPERFAMILY DOMAIN-CONTAINING PROTEIN 6-LIKE"/>
    <property type="match status" value="1"/>
</dbReference>
<dbReference type="GO" id="GO:0016020">
    <property type="term" value="C:membrane"/>
    <property type="evidence" value="ECO:0007669"/>
    <property type="project" value="UniProtKB-SubCell"/>
</dbReference>
<evidence type="ECO:0000256" key="2">
    <source>
        <dbReference type="ARBA" id="ARBA00005241"/>
    </source>
</evidence>
<evidence type="ECO:0000256" key="5">
    <source>
        <dbReference type="ARBA" id="ARBA00023136"/>
    </source>
</evidence>
<sequence length="285" mass="32127">MLTDQFQKKSRDITVRDFEERLEQFFNEMLISCRKNRTWAACVVCLDEKMRIVMQFYIFHEQLSIDEGMLPYYGHHSCKLLIRGKPIRFGSKIWTMSSANGACDLFTQELKAFNINLKLSIKCNPRLTHAAVWAAATSYISLATPPQFKSSAQGLLQGLHHGLGRGCGALFGGLIITYTGTQLMFRAYGFSCLVILGIFYAVNRFMSGDGIKYHSEAFLDEQHTLAPHGIPMHVPFSPKSEKLLDSGAAGFYGTVDPTQEAYDRYVKEPYDKPVNFEQLPSHLGA</sequence>
<keyword evidence="4 6" id="KW-1133">Transmembrane helix</keyword>
<reference evidence="8 9" key="1">
    <citation type="submission" date="2015-01" db="EMBL/GenBank/DDBJ databases">
        <title>Evolution of Trichinella species and genotypes.</title>
        <authorList>
            <person name="Korhonen P.K."/>
            <person name="Edoardo P."/>
            <person name="Giuseppe L.R."/>
            <person name="Gasser R.B."/>
        </authorList>
    </citation>
    <scope>NUCLEOTIDE SEQUENCE [LARGE SCALE GENOMIC DNA]</scope>
    <source>
        <strain evidence="8">ISS120</strain>
    </source>
</reference>
<dbReference type="Pfam" id="PF12832">
    <property type="entry name" value="MFS_1_like"/>
    <property type="match status" value="1"/>
</dbReference>
<dbReference type="Proteomes" id="UP000054653">
    <property type="component" value="Unassembled WGS sequence"/>
</dbReference>
<dbReference type="OrthoDB" id="5989317at2759"/>
<dbReference type="InterPro" id="IPR051717">
    <property type="entry name" value="MFS_MFSD6"/>
</dbReference>
<dbReference type="EMBL" id="JYDI01000116">
    <property type="protein sequence ID" value="KRY51840.1"/>
    <property type="molecule type" value="Genomic_DNA"/>
</dbReference>
<evidence type="ECO:0000256" key="4">
    <source>
        <dbReference type="ARBA" id="ARBA00022989"/>
    </source>
</evidence>
<evidence type="ECO:0000313" key="8">
    <source>
        <dbReference type="EMBL" id="KRY51840.1"/>
    </source>
</evidence>
<feature type="non-terminal residue" evidence="8">
    <location>
        <position position="285"/>
    </location>
</feature>
<dbReference type="Gene3D" id="1.20.1250.20">
    <property type="entry name" value="MFS general substrate transporter like domains"/>
    <property type="match status" value="1"/>
</dbReference>
<evidence type="ECO:0000256" key="1">
    <source>
        <dbReference type="ARBA" id="ARBA00004141"/>
    </source>
</evidence>
<evidence type="ECO:0000256" key="6">
    <source>
        <dbReference type="SAM" id="Phobius"/>
    </source>
</evidence>
<evidence type="ECO:0000259" key="7">
    <source>
        <dbReference type="Pfam" id="PF12832"/>
    </source>
</evidence>
<dbReference type="InterPro" id="IPR024989">
    <property type="entry name" value="MFS_assoc_dom"/>
</dbReference>
<comment type="subcellular location">
    <subcellularLocation>
        <location evidence="1">Membrane</location>
        <topology evidence="1">Multi-pass membrane protein</topology>
    </subcellularLocation>
</comment>
<dbReference type="InterPro" id="IPR036259">
    <property type="entry name" value="MFS_trans_sf"/>
</dbReference>
<feature type="domain" description="Major facilitator superfamily associated" evidence="7">
    <location>
        <begin position="127"/>
        <end position="187"/>
    </location>
</feature>
<dbReference type="STRING" id="45882.A0A0V1CRE1"/>
<dbReference type="SUPFAM" id="SSF103473">
    <property type="entry name" value="MFS general substrate transporter"/>
    <property type="match status" value="1"/>
</dbReference>
<accession>A0A0V1CRE1</accession>
<dbReference type="PANTHER" id="PTHR16172:SF2">
    <property type="entry name" value="MAJOR FACILITATOR SUPERFAMILY DOMAIN-CONTAINING PROTEIN 6"/>
    <property type="match status" value="1"/>
</dbReference>
<dbReference type="AlphaFoldDB" id="A0A0V1CRE1"/>
<organism evidence="8 9">
    <name type="scientific">Trichinella britovi</name>
    <name type="common">Parasitic roundworm</name>
    <dbReference type="NCBI Taxonomy" id="45882"/>
    <lineage>
        <taxon>Eukaryota</taxon>
        <taxon>Metazoa</taxon>
        <taxon>Ecdysozoa</taxon>
        <taxon>Nematoda</taxon>
        <taxon>Enoplea</taxon>
        <taxon>Dorylaimia</taxon>
        <taxon>Trichinellida</taxon>
        <taxon>Trichinellidae</taxon>
        <taxon>Trichinella</taxon>
    </lineage>
</organism>
<gene>
    <name evidence="8" type="primary">MFSD6</name>
    <name evidence="8" type="ORF">T03_15460</name>
</gene>
<proteinExistence type="inferred from homology"/>
<evidence type="ECO:0000256" key="3">
    <source>
        <dbReference type="ARBA" id="ARBA00022692"/>
    </source>
</evidence>
<keyword evidence="9" id="KW-1185">Reference proteome</keyword>
<protein>
    <submittedName>
        <fullName evidence="8">Major facilitator superfamily domain-containing protein 6</fullName>
    </submittedName>
</protein>
<name>A0A0V1CRE1_TRIBR</name>
<comment type="similarity">
    <text evidence="2">Belongs to the major facilitator superfamily. MFSD6 family.</text>
</comment>
<evidence type="ECO:0000313" key="9">
    <source>
        <dbReference type="Proteomes" id="UP000054653"/>
    </source>
</evidence>
<keyword evidence="5 6" id="KW-0472">Membrane</keyword>